<evidence type="ECO:0000313" key="2">
    <source>
        <dbReference type="EMBL" id="TQV67623.1"/>
    </source>
</evidence>
<comment type="caution">
    <text evidence="2">The sequence shown here is derived from an EMBL/GenBank/DDBJ whole genome shotgun (WGS) entry which is preliminary data.</text>
</comment>
<accession>A0A545SRN3</accession>
<name>A0A545SRN3_9RHOB</name>
<organism evidence="2 3">
    <name type="scientific">Aliiroseovarius halocynthiae</name>
    <dbReference type="NCBI Taxonomy" id="985055"/>
    <lineage>
        <taxon>Bacteria</taxon>
        <taxon>Pseudomonadati</taxon>
        <taxon>Pseudomonadota</taxon>
        <taxon>Alphaproteobacteria</taxon>
        <taxon>Rhodobacterales</taxon>
        <taxon>Paracoccaceae</taxon>
        <taxon>Aliiroseovarius</taxon>
    </lineage>
</organism>
<feature type="transmembrane region" description="Helical" evidence="1">
    <location>
        <begin position="204"/>
        <end position="222"/>
    </location>
</feature>
<reference evidence="2 3" key="1">
    <citation type="submission" date="2019-06" db="EMBL/GenBank/DDBJ databases">
        <title>A novel species of marine bacteria.</title>
        <authorList>
            <person name="Wang Y."/>
        </authorList>
    </citation>
    <scope>NUCLEOTIDE SEQUENCE [LARGE SCALE GENOMIC DNA]</scope>
    <source>
        <strain evidence="2 3">MA1-10</strain>
    </source>
</reference>
<keyword evidence="1" id="KW-0812">Transmembrane</keyword>
<gene>
    <name evidence="2" type="ORF">FIL88_10440</name>
</gene>
<proteinExistence type="predicted"/>
<dbReference type="OrthoDB" id="979693at2"/>
<keyword evidence="3" id="KW-1185">Reference proteome</keyword>
<feature type="transmembrane region" description="Helical" evidence="1">
    <location>
        <begin position="93"/>
        <end position="113"/>
    </location>
</feature>
<dbReference type="RefSeq" id="WP_142853793.1">
    <property type="nucleotide sequence ID" value="NZ_FXWW01000002.1"/>
</dbReference>
<dbReference type="AlphaFoldDB" id="A0A545SRN3"/>
<feature type="transmembrane region" description="Helical" evidence="1">
    <location>
        <begin position="61"/>
        <end position="81"/>
    </location>
</feature>
<keyword evidence="1" id="KW-0472">Membrane</keyword>
<keyword evidence="1" id="KW-1133">Transmembrane helix</keyword>
<dbReference type="Proteomes" id="UP000315816">
    <property type="component" value="Unassembled WGS sequence"/>
</dbReference>
<feature type="transmembrane region" description="Helical" evidence="1">
    <location>
        <begin position="176"/>
        <end position="198"/>
    </location>
</feature>
<dbReference type="EMBL" id="VICH01000006">
    <property type="protein sequence ID" value="TQV67623.1"/>
    <property type="molecule type" value="Genomic_DNA"/>
</dbReference>
<protein>
    <submittedName>
        <fullName evidence="2">Uncharacterized protein</fullName>
    </submittedName>
</protein>
<sequence>MRNANSVFWPELLACGIVAVSAFLAMTQLAQTSPAFATAVTLDFLITAPFAYWFCSRKRDLPRWAFALVFAIALGVAWLTLPVDNRQVFEHLSVGLPIAIELAVVAGLAYGLWTLPKQSSSDLYTRLQASSLHVLKNKRVAQIFASEIASLLYCFWAPKPVSLRIDQFSSHQSTGFGAILCALASVVLLEAVAVHFAAALISELFAWVLTGSSLMLCVFLIGHARALSRRPHVAAHDQLHLRSGLFGSVSVRYESIVAIDVVSSVPSDALQLALLPGMEQQNVVITLSHPSQISFTHGFSRMSDKICVHVDDPESFADAVRNSQRALPSAPD</sequence>
<evidence type="ECO:0000313" key="3">
    <source>
        <dbReference type="Proteomes" id="UP000315816"/>
    </source>
</evidence>
<evidence type="ECO:0000256" key="1">
    <source>
        <dbReference type="SAM" id="Phobius"/>
    </source>
</evidence>